<protein>
    <submittedName>
        <fullName evidence="2">Uncharacterized protein</fullName>
    </submittedName>
</protein>
<evidence type="ECO:0000313" key="1">
    <source>
        <dbReference type="EMBL" id="CAF1366001.1"/>
    </source>
</evidence>
<proteinExistence type="predicted"/>
<dbReference type="EMBL" id="CAJNOV010018635">
    <property type="protein sequence ID" value="CAF1622830.1"/>
    <property type="molecule type" value="Genomic_DNA"/>
</dbReference>
<evidence type="ECO:0000313" key="2">
    <source>
        <dbReference type="EMBL" id="CAF1622830.1"/>
    </source>
</evidence>
<dbReference type="AlphaFoldDB" id="A0A816CHJ8"/>
<dbReference type="Proteomes" id="UP000663834">
    <property type="component" value="Unassembled WGS sequence"/>
</dbReference>
<name>A0A816CHJ8_9BILA</name>
<dbReference type="Proteomes" id="UP000663855">
    <property type="component" value="Unassembled WGS sequence"/>
</dbReference>
<dbReference type="EMBL" id="CAJNOW010002870">
    <property type="protein sequence ID" value="CAF1366001.1"/>
    <property type="molecule type" value="Genomic_DNA"/>
</dbReference>
<accession>A0A816CHJ8</accession>
<comment type="caution">
    <text evidence="2">The sequence shown here is derived from an EMBL/GenBank/DDBJ whole genome shotgun (WGS) entry which is preliminary data.</text>
</comment>
<evidence type="ECO:0000313" key="3">
    <source>
        <dbReference type="Proteomes" id="UP000663855"/>
    </source>
</evidence>
<reference evidence="2" key="1">
    <citation type="submission" date="2021-02" db="EMBL/GenBank/DDBJ databases">
        <authorList>
            <person name="Nowell W R."/>
        </authorList>
    </citation>
    <scope>NUCLEOTIDE SEQUENCE</scope>
</reference>
<sequence>MIQTMVSAAYENLLKHRIALAVLDLLCKRQIFSYLNNDSHLEIPRKEVYKCLTNMLLCLAYEQIFVAPFTNSDSSSNKYSNLFSTMYKRVERNLQIINDTEEPTVIEDQTTTLILNFFWNMSDRTIIVPWVLGIGLTKAMLSCLEIVGLPLYATQSIINIIHNISRHDDGADEINKFDGLHVLKNIPSENSNALDDDTNLVISMAIALLSTPNQIRSDNKGMNKILNQLLQATIEAAEVSFRKTIFPQRYNSLCTRKMRISNEI</sequence>
<organism evidence="2 3">
    <name type="scientific">Rotaria magnacalcarata</name>
    <dbReference type="NCBI Taxonomy" id="392030"/>
    <lineage>
        <taxon>Eukaryota</taxon>
        <taxon>Metazoa</taxon>
        <taxon>Spiralia</taxon>
        <taxon>Gnathifera</taxon>
        <taxon>Rotifera</taxon>
        <taxon>Eurotatoria</taxon>
        <taxon>Bdelloidea</taxon>
        <taxon>Philodinida</taxon>
        <taxon>Philodinidae</taxon>
        <taxon>Rotaria</taxon>
    </lineage>
</organism>
<gene>
    <name evidence="2" type="ORF">CJN711_LOCUS38231</name>
    <name evidence="1" type="ORF">KQP761_LOCUS7978</name>
</gene>